<dbReference type="Gene3D" id="3.30.70.1440">
    <property type="entry name" value="Multidrug efflux transporter AcrB pore domain"/>
    <property type="match status" value="1"/>
</dbReference>
<keyword evidence="4" id="KW-0997">Cell inner membrane</keyword>
<dbReference type="SUPFAM" id="SSF82714">
    <property type="entry name" value="Multidrug efflux transporter AcrB TolC docking domain, DN and DC subdomains"/>
    <property type="match status" value="2"/>
</dbReference>
<keyword evidence="3" id="KW-1003">Cell membrane</keyword>
<keyword evidence="2" id="KW-0813">Transport</keyword>
<dbReference type="Gene3D" id="1.20.1640.10">
    <property type="entry name" value="Multidrug efflux transporter AcrB transmembrane domain"/>
    <property type="match status" value="2"/>
</dbReference>
<reference evidence="9 10" key="1">
    <citation type="submission" date="2010-04" db="EMBL/GenBank/DDBJ databases">
        <authorList>
            <person name="Qin X."/>
            <person name="Bachman B."/>
            <person name="Battles P."/>
            <person name="Bell A."/>
            <person name="Bess C."/>
            <person name="Bickham C."/>
            <person name="Chaboub L."/>
            <person name="Chen D."/>
            <person name="Coyle M."/>
            <person name="Deiros D.R."/>
            <person name="Dinh H."/>
            <person name="Forbes L."/>
            <person name="Fowler G."/>
            <person name="Francisco L."/>
            <person name="Fu Q."/>
            <person name="Gubbala S."/>
            <person name="Hale W."/>
            <person name="Han Y."/>
            <person name="Hemphill L."/>
            <person name="Highlander S.K."/>
            <person name="Hirani K."/>
            <person name="Hogues M."/>
            <person name="Jackson L."/>
            <person name="Jakkamsetti A."/>
            <person name="Javaid M."/>
            <person name="Jiang H."/>
            <person name="Korchina V."/>
            <person name="Kovar C."/>
            <person name="Lara F."/>
            <person name="Lee S."/>
            <person name="Mata R."/>
            <person name="Mathew T."/>
            <person name="Moen C."/>
            <person name="Morales K."/>
            <person name="Munidasa M."/>
            <person name="Nazareth L."/>
            <person name="Ngo R."/>
            <person name="Nguyen L."/>
            <person name="Okwuonu G."/>
            <person name="Ongeri F."/>
            <person name="Patil S."/>
            <person name="Petrosino J."/>
            <person name="Pham C."/>
            <person name="Pham P."/>
            <person name="Pu L.-L."/>
            <person name="Puazo M."/>
            <person name="Raj R."/>
            <person name="Reid J."/>
            <person name="Rouhana J."/>
            <person name="Saada N."/>
            <person name="Shang Y."/>
            <person name="Simmons D."/>
            <person name="Thornton R."/>
            <person name="Warren J."/>
            <person name="Weissenberger G."/>
            <person name="Zhang J."/>
            <person name="Zhang L."/>
            <person name="Zhou C."/>
            <person name="Zhu D."/>
            <person name="Muzny D."/>
            <person name="Worley K."/>
            <person name="Gibbs R."/>
        </authorList>
    </citation>
    <scope>NUCLEOTIDE SEQUENCE [LARGE SCALE GENOMIC DNA]</scope>
    <source>
        <strain evidence="9 10">ATCC 49957</strain>
    </source>
</reference>
<accession>D5RJ68</accession>
<feature type="transmembrane region" description="Helical" evidence="8">
    <location>
        <begin position="985"/>
        <end position="1006"/>
    </location>
</feature>
<feature type="transmembrane region" description="Helical" evidence="8">
    <location>
        <begin position="374"/>
        <end position="397"/>
    </location>
</feature>
<dbReference type="Gene3D" id="3.30.70.1320">
    <property type="entry name" value="Multidrug efflux transporter AcrB pore domain like"/>
    <property type="match status" value="1"/>
</dbReference>
<evidence type="ECO:0000256" key="7">
    <source>
        <dbReference type="ARBA" id="ARBA00023136"/>
    </source>
</evidence>
<dbReference type="FunFam" id="3.30.70.1430:FF:000001">
    <property type="entry name" value="Efflux pump membrane transporter"/>
    <property type="match status" value="1"/>
</dbReference>
<feature type="transmembrane region" description="Helical" evidence="8">
    <location>
        <begin position="1018"/>
        <end position="1044"/>
    </location>
</feature>
<dbReference type="InterPro" id="IPR001036">
    <property type="entry name" value="Acrflvin-R"/>
</dbReference>
<dbReference type="GO" id="GO:0042910">
    <property type="term" value="F:xenobiotic transmembrane transporter activity"/>
    <property type="evidence" value="ECO:0007669"/>
    <property type="project" value="TreeGrafter"/>
</dbReference>
<dbReference type="Proteomes" id="UP000005324">
    <property type="component" value="Unassembled WGS sequence"/>
</dbReference>
<keyword evidence="6 8" id="KW-1133">Transmembrane helix</keyword>
<feature type="transmembrane region" description="Helical" evidence="8">
    <location>
        <begin position="403"/>
        <end position="425"/>
    </location>
</feature>
<dbReference type="InterPro" id="IPR027463">
    <property type="entry name" value="AcrB_DN_DC_subdom"/>
</dbReference>
<evidence type="ECO:0000313" key="9">
    <source>
        <dbReference type="EMBL" id="EFH12656.1"/>
    </source>
</evidence>
<evidence type="ECO:0000256" key="2">
    <source>
        <dbReference type="ARBA" id="ARBA00022448"/>
    </source>
</evidence>
<feature type="non-terminal residue" evidence="9">
    <location>
        <position position="1"/>
    </location>
</feature>
<keyword evidence="7 8" id="KW-0472">Membrane</keyword>
<evidence type="ECO:0000256" key="8">
    <source>
        <dbReference type="SAM" id="Phobius"/>
    </source>
</evidence>
<feature type="transmembrane region" description="Helical" evidence="8">
    <location>
        <begin position="485"/>
        <end position="504"/>
    </location>
</feature>
<dbReference type="PRINTS" id="PR00702">
    <property type="entry name" value="ACRIFLAVINRP"/>
</dbReference>
<organism evidence="9 10">
    <name type="scientific">Pseudoroseomonas cervicalis ATCC 49957</name>
    <dbReference type="NCBI Taxonomy" id="525371"/>
    <lineage>
        <taxon>Bacteria</taxon>
        <taxon>Pseudomonadati</taxon>
        <taxon>Pseudomonadota</taxon>
        <taxon>Alphaproteobacteria</taxon>
        <taxon>Acetobacterales</taxon>
        <taxon>Roseomonadaceae</taxon>
        <taxon>Roseomonas</taxon>
    </lineage>
</organism>
<sequence>RRRAGQRRRRRGAAVNLSAPFIARPVATTLLAVAVLLWGAFGYLRLPVSALPEVDFPTIEVSTQLPGASPETVALLVTASLERQFAQISGLASMSSVSGPGTSRVTLQFNLDKSLDAAAQDVQAALDAARGTLPSTLPYPPVYSKVNPADPPIITFALTSDNLPITRLSDVADTLLAQRLAQAGGVGRVTVQGNMRPAVRLRLDAGRLAAYGIGLEAVRTAIASANQNSPKGSLDGPLQASSIEANDQITAPAAFGDIILAWRNGAPVRLRDVGQAVDGLENTRNGAWFNGRPAVLIDVQRQPGANIVQTVAQIRGMLPQLEGALPPGAKLTVVSDRTATIRASVHEVQFTLVLSIALVVAVIYLFLGSGRATLVPAVSLPLSIIGTFGVMSAMGYSLDNLSLMALVVATGFVVDDAIVMIENIVRLMERGKRPLEAAYEGAQQIAFTIVSLSLSLIAVFIPLLFMEGVVGRLFREFAETLTAAVLVSLVVSLTLTPMMCALLLRPHGEHRPNALIRWTEAGFERMRQGYGRALAVALRHETITLLIATASVALTAWLYVVMPKGFLPVQDTGLIRITAEGPQDASFARVSALLQQATEVIRQDPAVESVSTVAGAGTVNATQNAGRLTVALKPRETREDVQAVIARLQPRLDAIAGLATWPQAVQDIQISARVATTQYQYTLFDTDAATLSAFAPRMLAAMQRIPGLTDIATDQREDGLQLRVEVDRDRAAQLGVTMQAVDNALYNAFGQRQISTIYGQTNQYRVVLELDGVTAPDPALLANLRVTASGSTTGGGGLAGDATTTTTTNAEIPLGSIASISRGRAPLLVTRENQFPAVTFSFNLAPGMALGDAVTAIRAAEAELGMPETTAGRFAGDAAEFNRSLEGQVWLILAAIVVIYIVLGVLYESLFHPVTILSTLPSAGIGALLALELWGLDLSVVGLIGIILLMGIVKKNAIMMIDFALEAQRDRGMAPHEAIVEACMLRFRPIMMTTAAALLGALPLVLQSGTGSELRLPLGVSIVGGLLLSQLVTLFTTPAVYLALERVRLAILRRWRPVQPAE</sequence>
<evidence type="ECO:0000256" key="4">
    <source>
        <dbReference type="ARBA" id="ARBA00022519"/>
    </source>
</evidence>
<protein>
    <submittedName>
        <fullName evidence="9">RND transporter, HAE1 family</fullName>
    </submittedName>
</protein>
<dbReference type="AlphaFoldDB" id="D5RJ68"/>
<evidence type="ECO:0000256" key="5">
    <source>
        <dbReference type="ARBA" id="ARBA00022692"/>
    </source>
</evidence>
<evidence type="ECO:0000256" key="3">
    <source>
        <dbReference type="ARBA" id="ARBA00022475"/>
    </source>
</evidence>
<dbReference type="Pfam" id="PF00873">
    <property type="entry name" value="ACR_tran"/>
    <property type="match status" value="1"/>
</dbReference>
<feature type="transmembrane region" description="Helical" evidence="8">
    <location>
        <begin position="348"/>
        <end position="367"/>
    </location>
</feature>
<evidence type="ECO:0000256" key="6">
    <source>
        <dbReference type="ARBA" id="ARBA00022989"/>
    </source>
</evidence>
<dbReference type="Gene3D" id="3.30.2090.10">
    <property type="entry name" value="Multidrug efflux transporter AcrB TolC docking domain, DN and DC subdomains"/>
    <property type="match status" value="2"/>
</dbReference>
<feature type="transmembrane region" description="Helical" evidence="8">
    <location>
        <begin position="445"/>
        <end position="465"/>
    </location>
</feature>
<proteinExistence type="predicted"/>
<feature type="transmembrane region" description="Helical" evidence="8">
    <location>
        <begin position="21"/>
        <end position="44"/>
    </location>
</feature>
<dbReference type="SUPFAM" id="SSF82866">
    <property type="entry name" value="Multidrug efflux transporter AcrB transmembrane domain"/>
    <property type="match status" value="2"/>
</dbReference>
<evidence type="ECO:0000313" key="10">
    <source>
        <dbReference type="Proteomes" id="UP000005324"/>
    </source>
</evidence>
<keyword evidence="5 8" id="KW-0812">Transmembrane</keyword>
<keyword evidence="10" id="KW-1185">Reference proteome</keyword>
<comment type="caution">
    <text evidence="9">The sequence shown here is derived from an EMBL/GenBank/DDBJ whole genome shotgun (WGS) entry which is preliminary data.</text>
</comment>
<dbReference type="FunFam" id="1.20.1640.10:FF:000001">
    <property type="entry name" value="Efflux pump membrane transporter"/>
    <property type="match status" value="1"/>
</dbReference>
<dbReference type="Gene3D" id="3.30.70.1430">
    <property type="entry name" value="Multidrug efflux transporter AcrB pore domain"/>
    <property type="match status" value="2"/>
</dbReference>
<dbReference type="GO" id="GO:0005886">
    <property type="term" value="C:plasma membrane"/>
    <property type="evidence" value="ECO:0007669"/>
    <property type="project" value="UniProtKB-SubCell"/>
</dbReference>
<dbReference type="SUPFAM" id="SSF82693">
    <property type="entry name" value="Multidrug efflux transporter AcrB pore domain, PN1, PN2, PC1 and PC2 subdomains"/>
    <property type="match status" value="3"/>
</dbReference>
<feature type="transmembrane region" description="Helical" evidence="8">
    <location>
        <begin position="940"/>
        <end position="965"/>
    </location>
</feature>
<evidence type="ECO:0000256" key="1">
    <source>
        <dbReference type="ARBA" id="ARBA00004429"/>
    </source>
</evidence>
<dbReference type="HOGENOM" id="CLU_002755_1_2_5"/>
<name>D5RJ68_9PROT</name>
<dbReference type="PANTHER" id="PTHR32063">
    <property type="match status" value="1"/>
</dbReference>
<dbReference type="PANTHER" id="PTHR32063:SF78">
    <property type="entry name" value="ACRB_ACRD_ACRF FAMILY PROTEIN"/>
    <property type="match status" value="1"/>
</dbReference>
<dbReference type="EMBL" id="ADVL01000186">
    <property type="protein sequence ID" value="EFH12656.1"/>
    <property type="molecule type" value="Genomic_DNA"/>
</dbReference>
<gene>
    <name evidence="9" type="ORF">HMPREF0731_1128</name>
</gene>
<comment type="subcellular location">
    <subcellularLocation>
        <location evidence="1">Cell inner membrane</location>
        <topology evidence="1">Multi-pass membrane protein</topology>
    </subcellularLocation>
</comment>
<feature type="transmembrane region" description="Helical" evidence="8">
    <location>
        <begin position="889"/>
        <end position="907"/>
    </location>
</feature>